<comment type="similarity">
    <text evidence="1">Belongs to the protein kinase superfamily.</text>
</comment>
<dbReference type="InterPro" id="IPR011989">
    <property type="entry name" value="ARM-like"/>
</dbReference>
<dbReference type="EMBL" id="VYZN01000001">
    <property type="protein sequence ID" value="KAE9545529.1"/>
    <property type="molecule type" value="Genomic_DNA"/>
</dbReference>
<dbReference type="InterPro" id="IPR051177">
    <property type="entry name" value="CIK-Related_Protein"/>
</dbReference>
<evidence type="ECO:0000313" key="4">
    <source>
        <dbReference type="Proteomes" id="UP000475862"/>
    </source>
</evidence>
<dbReference type="PANTHER" id="PTHR12984">
    <property type="entry name" value="SCY1-RELATED S/T PROTEIN KINASE-LIKE"/>
    <property type="match status" value="1"/>
</dbReference>
<reference evidence="3 4" key="1">
    <citation type="submission" date="2019-08" db="EMBL/GenBank/DDBJ databases">
        <title>The genome of the soybean aphid Biotype 1, its phylome, world population structure and adaptation to the North American continent.</title>
        <authorList>
            <person name="Giordano R."/>
            <person name="Donthu R.K."/>
            <person name="Hernandez A.G."/>
            <person name="Wright C.L."/>
            <person name="Zimin A.V."/>
        </authorList>
    </citation>
    <scope>NUCLEOTIDE SEQUENCE [LARGE SCALE GENOMIC DNA]</scope>
    <source>
        <tissue evidence="3">Whole aphids</tissue>
    </source>
</reference>
<proteinExistence type="inferred from homology"/>
<dbReference type="GO" id="GO:0005524">
    <property type="term" value="F:ATP binding"/>
    <property type="evidence" value="ECO:0007669"/>
    <property type="project" value="InterPro"/>
</dbReference>
<protein>
    <recommendedName>
        <fullName evidence="2">Protein kinase domain-containing protein</fullName>
    </recommendedName>
</protein>
<evidence type="ECO:0000313" key="3">
    <source>
        <dbReference type="EMBL" id="KAE9545529.1"/>
    </source>
</evidence>
<dbReference type="Proteomes" id="UP000475862">
    <property type="component" value="Unassembled WGS sequence"/>
</dbReference>
<dbReference type="Gene3D" id="1.25.10.10">
    <property type="entry name" value="Leucine-rich Repeat Variant"/>
    <property type="match status" value="1"/>
</dbReference>
<dbReference type="Pfam" id="PF00069">
    <property type="entry name" value="Pkinase"/>
    <property type="match status" value="1"/>
</dbReference>
<dbReference type="CDD" id="cd14011">
    <property type="entry name" value="PK_SCY1_like"/>
    <property type="match status" value="1"/>
</dbReference>
<keyword evidence="4" id="KW-1185">Reference proteome</keyword>
<dbReference type="AlphaFoldDB" id="A0A6G0UA94"/>
<dbReference type="InterPro" id="IPR000719">
    <property type="entry name" value="Prot_kinase_dom"/>
</dbReference>
<dbReference type="OrthoDB" id="79687at2759"/>
<evidence type="ECO:0000256" key="1">
    <source>
        <dbReference type="ARBA" id="ARBA00038349"/>
    </source>
</evidence>
<dbReference type="FunFam" id="3.30.200.20:FF:000179">
    <property type="entry name" value="SCY1 like pseudokinase 2"/>
    <property type="match status" value="1"/>
</dbReference>
<dbReference type="InterPro" id="IPR011009">
    <property type="entry name" value="Kinase-like_dom_sf"/>
</dbReference>
<comment type="caution">
    <text evidence="3">The sequence shown here is derived from an EMBL/GenBank/DDBJ whole genome shotgun (WGS) entry which is preliminary data.</text>
</comment>
<dbReference type="SUPFAM" id="SSF56112">
    <property type="entry name" value="Protein kinase-like (PK-like)"/>
    <property type="match status" value="1"/>
</dbReference>
<dbReference type="PROSITE" id="PS50011">
    <property type="entry name" value="PROTEIN_KINASE_DOM"/>
    <property type="match status" value="1"/>
</dbReference>
<dbReference type="SMART" id="SM00220">
    <property type="entry name" value="S_TKc"/>
    <property type="match status" value="1"/>
</dbReference>
<dbReference type="FunFam" id="1.25.10.10:FF:000189">
    <property type="entry name" value="SCY1-like pseudokinase 2"/>
    <property type="match status" value="1"/>
</dbReference>
<dbReference type="PANTHER" id="PTHR12984:SF6">
    <property type="entry name" value="SCY1-LIKE PROTEIN 2"/>
    <property type="match status" value="1"/>
</dbReference>
<feature type="domain" description="Protein kinase" evidence="2">
    <location>
        <begin position="34"/>
        <end position="323"/>
    </location>
</feature>
<dbReference type="Gene3D" id="3.30.200.20">
    <property type="entry name" value="Phosphorylase Kinase, domain 1"/>
    <property type="match status" value="1"/>
</dbReference>
<dbReference type="Gene3D" id="1.10.510.10">
    <property type="entry name" value="Transferase(Phosphotransferase) domain 1"/>
    <property type="match status" value="1"/>
</dbReference>
<organism evidence="3 4">
    <name type="scientific">Aphis glycines</name>
    <name type="common">Soybean aphid</name>
    <dbReference type="NCBI Taxonomy" id="307491"/>
    <lineage>
        <taxon>Eukaryota</taxon>
        <taxon>Metazoa</taxon>
        <taxon>Ecdysozoa</taxon>
        <taxon>Arthropoda</taxon>
        <taxon>Hexapoda</taxon>
        <taxon>Insecta</taxon>
        <taxon>Pterygota</taxon>
        <taxon>Neoptera</taxon>
        <taxon>Paraneoptera</taxon>
        <taxon>Hemiptera</taxon>
        <taxon>Sternorrhyncha</taxon>
        <taxon>Aphidomorpha</taxon>
        <taxon>Aphidoidea</taxon>
        <taxon>Aphididae</taxon>
        <taxon>Aphidini</taxon>
        <taxon>Aphis</taxon>
        <taxon>Aphis</taxon>
    </lineage>
</organism>
<accession>A0A6G0UA94</accession>
<sequence length="801" mass="91343">MDVLNKFRSTVTSTMSQLSTVLPGNPVTREYEATKHIASAGVGLLWKIYSGYKKSTQQSASIFVLEKRQLDKWSKTEREHIIEVVKKGVAQLARLKHPQILTVQHTLEESRESLAFATEPVFCSLANVLGKLENTPQPLSKSLQDYNLFDIDIKYGLMQLGQGLAFLHNDAKLLHHNLCPENVVINEQGAWKIFGFDFCSQSINPVDPNPTWPSWEYKVDVHPWAQPTLDYLSPESGCDHIQIKANDMYSLGVLIFAIYNKGNAPLQSNHEWSTYKRNLQEMKYNTPKISIVDAALRDPVKLLLSFRPEDRPDEHEFLKIEYFNDVGVKTLNYLDSLFQWDNLQKSQFYKGLPQIMEKLPHRICLKRILPCLVKDCVNPVMIPFVLPNIFYVCENCTKDEFVHHILPCLKPIMKVHEPVQVPFIFLQKMELLLKLAPLEDLKSDILPMLYKTLELDSKPVQETCLSVIPSLATLVEGPSMKNALLPRIKRLCLSTSDLSVRVKCLVCIGKLIEYLDRWLVLDDIIPFLPQIPSKDPAVIMGILGVYRIILSHKKMYITKETMALSILPFLIPMCIENTLTLNQFNVLISIVKEMISSVETEHRAKLQQLNEQHRSISNSLTLENGTTTKSNGLTNEFQFESFVEKPSMQISGSNEITQITNSLSFNYEKSKAKQSQDLPFRSFQQDFTLIPSVEKSNKNNPVPKDLTSSLIDSNINQISWSNQIKPTSSSLSQSKSMGFENKSMNLQSRLSGFENNSVNPQMKSMSLHNSAKNWNDLWFKQEETQSQVKQLSLSDINDLLN</sequence>
<name>A0A6G0UA94_APHGL</name>
<dbReference type="SUPFAM" id="SSF48371">
    <property type="entry name" value="ARM repeat"/>
    <property type="match status" value="1"/>
</dbReference>
<dbReference type="InterPro" id="IPR016024">
    <property type="entry name" value="ARM-type_fold"/>
</dbReference>
<evidence type="ECO:0000259" key="2">
    <source>
        <dbReference type="PROSITE" id="PS50011"/>
    </source>
</evidence>
<dbReference type="GO" id="GO:0004672">
    <property type="term" value="F:protein kinase activity"/>
    <property type="evidence" value="ECO:0007669"/>
    <property type="project" value="InterPro"/>
</dbReference>
<gene>
    <name evidence="3" type="ORF">AGLY_001072</name>
</gene>